<feature type="transmembrane region" description="Helical" evidence="2">
    <location>
        <begin position="145"/>
        <end position="165"/>
    </location>
</feature>
<evidence type="ECO:0000313" key="3">
    <source>
        <dbReference type="EMBL" id="MER7182686.1"/>
    </source>
</evidence>
<evidence type="ECO:0000256" key="1">
    <source>
        <dbReference type="SAM" id="MobiDB-lite"/>
    </source>
</evidence>
<keyword evidence="4" id="KW-1185">Reference proteome</keyword>
<sequence length="436" mass="47559">MSNSEPAANDRKLNRIRTFAALTGVGLSVGVIEMGALGAIDASTAATFGGRITGVTFLFSAMLALAGTFAIFTYSNETRGPSYSAAAVLIGVAITGLMNFGLLILQFEAGDYTPYLWVWISLVSWSCWTLFMLRRRGIWKRIPQPKKFAVGALLTGIIAATNFTYTQIYKPSTQPSKVELNTSFGKPSITPDGKSVALPLNITLANTGDVSLFIAASTYQATARKAHASAARTMKDWLQDIDEFQYDFRRDVDVDGYDLIQSGPVEDAGIYLDPGDKTTESKVIEIPLNSTYDVILARSEAVILRKDKVSLSSDFASSEKDSWDENDQHSTDVPAWVDPDTKDEFIEYRAPLTENSAILKAIRSKKNLTVWWILAQPAQESEFGPYTSGVIASMNHEGHEPSSRETDQASERYGLAFLTSGAAQESFGAVRKSLTG</sequence>
<dbReference type="Proteomes" id="UP001474181">
    <property type="component" value="Unassembled WGS sequence"/>
</dbReference>
<feature type="transmembrane region" description="Helical" evidence="2">
    <location>
        <begin position="19"/>
        <end position="40"/>
    </location>
</feature>
<feature type="compositionally biased region" description="Basic and acidic residues" evidence="1">
    <location>
        <begin position="317"/>
        <end position="330"/>
    </location>
</feature>
<organism evidence="3 4">
    <name type="scientific">Streptomyces hyaluromycini</name>
    <dbReference type="NCBI Taxonomy" id="1377993"/>
    <lineage>
        <taxon>Bacteria</taxon>
        <taxon>Bacillati</taxon>
        <taxon>Actinomycetota</taxon>
        <taxon>Actinomycetes</taxon>
        <taxon>Kitasatosporales</taxon>
        <taxon>Streptomycetaceae</taxon>
        <taxon>Streptomyces</taxon>
    </lineage>
</organism>
<keyword evidence="2" id="KW-1133">Transmembrane helix</keyword>
<feature type="transmembrane region" description="Helical" evidence="2">
    <location>
        <begin position="86"/>
        <end position="104"/>
    </location>
</feature>
<proteinExistence type="predicted"/>
<dbReference type="RefSeq" id="WP_350783723.1">
    <property type="nucleotide sequence ID" value="NZ_JBEPEK010000192.1"/>
</dbReference>
<gene>
    <name evidence="3" type="ORF">ABT404_24955</name>
</gene>
<feature type="transmembrane region" description="Helical" evidence="2">
    <location>
        <begin position="116"/>
        <end position="133"/>
    </location>
</feature>
<feature type="transmembrane region" description="Helical" evidence="2">
    <location>
        <begin position="52"/>
        <end position="74"/>
    </location>
</feature>
<evidence type="ECO:0000256" key="2">
    <source>
        <dbReference type="SAM" id="Phobius"/>
    </source>
</evidence>
<name>A0ABV1X102_9ACTN</name>
<dbReference type="EMBL" id="JBEPEK010000192">
    <property type="protein sequence ID" value="MER7182686.1"/>
    <property type="molecule type" value="Genomic_DNA"/>
</dbReference>
<reference evidence="3 4" key="1">
    <citation type="submission" date="2024-06" db="EMBL/GenBank/DDBJ databases">
        <title>The Natural Products Discovery Center: Release of the First 8490 Sequenced Strains for Exploring Actinobacteria Biosynthetic Diversity.</title>
        <authorList>
            <person name="Kalkreuter E."/>
            <person name="Kautsar S.A."/>
            <person name="Yang D."/>
            <person name="Bader C.D."/>
            <person name="Teijaro C.N."/>
            <person name="Fluegel L."/>
            <person name="Davis C.M."/>
            <person name="Simpson J.R."/>
            <person name="Lauterbach L."/>
            <person name="Steele A.D."/>
            <person name="Gui C."/>
            <person name="Meng S."/>
            <person name="Li G."/>
            <person name="Viehrig K."/>
            <person name="Ye F."/>
            <person name="Su P."/>
            <person name="Kiefer A.F."/>
            <person name="Nichols A."/>
            <person name="Cepeda A.J."/>
            <person name="Yan W."/>
            <person name="Fan B."/>
            <person name="Jiang Y."/>
            <person name="Adhikari A."/>
            <person name="Zheng C.-J."/>
            <person name="Schuster L."/>
            <person name="Cowan T.M."/>
            <person name="Smanski M.J."/>
            <person name="Chevrette M.G."/>
            <person name="De Carvalho L.P.S."/>
            <person name="Shen B."/>
        </authorList>
    </citation>
    <scope>NUCLEOTIDE SEQUENCE [LARGE SCALE GENOMIC DNA]</scope>
    <source>
        <strain evidence="3 4">NPDC000234</strain>
    </source>
</reference>
<protein>
    <submittedName>
        <fullName evidence="3">Uncharacterized protein</fullName>
    </submittedName>
</protein>
<keyword evidence="2" id="KW-0812">Transmembrane</keyword>
<feature type="region of interest" description="Disordered" evidence="1">
    <location>
        <begin position="316"/>
        <end position="335"/>
    </location>
</feature>
<evidence type="ECO:0000313" key="4">
    <source>
        <dbReference type="Proteomes" id="UP001474181"/>
    </source>
</evidence>
<accession>A0ABV1X102</accession>
<comment type="caution">
    <text evidence="3">The sequence shown here is derived from an EMBL/GenBank/DDBJ whole genome shotgun (WGS) entry which is preliminary data.</text>
</comment>
<keyword evidence="2" id="KW-0472">Membrane</keyword>